<accession>A0A1C7MXE7</accession>
<keyword evidence="3" id="KW-1185">Reference proteome</keyword>
<feature type="region of interest" description="Disordered" evidence="1">
    <location>
        <begin position="1"/>
        <end position="32"/>
    </location>
</feature>
<dbReference type="Proteomes" id="UP000093000">
    <property type="component" value="Unassembled WGS sequence"/>
</dbReference>
<dbReference type="AlphaFoldDB" id="A0A1C7MXE7"/>
<evidence type="ECO:0000256" key="1">
    <source>
        <dbReference type="SAM" id="MobiDB-lite"/>
    </source>
</evidence>
<reference evidence="2 3" key="1">
    <citation type="submission" date="2016-03" db="EMBL/GenBank/DDBJ databases">
        <title>Choanephora cucurbitarum.</title>
        <authorList>
            <person name="Min B."/>
            <person name="Park H."/>
            <person name="Park J.-H."/>
            <person name="Shin H.-D."/>
            <person name="Choi I.-G."/>
        </authorList>
    </citation>
    <scope>NUCLEOTIDE SEQUENCE [LARGE SCALE GENOMIC DNA]</scope>
    <source>
        <strain evidence="2 3">KUS-F28377</strain>
    </source>
</reference>
<sequence>MAEVPATNNISSPLVAPSPAANTVSNSGDSTSSFAANITEQTVSSANVTNEPVELDWVPGAAMTEFQKAALGFMRLMEESRTSRQSQRDIVNYLNNNFFVRFGVQAGKLTSRQNMMYVQMGATCIQLTWLISRNVTLMVVAKELTELQADDDTLNLLSYGHDFLTSDYETSSEYKDIFSSLLFVNGYQNKNSQKSHQVMINCLIMNIHPQHQRVIDKTVNIIARNAYPIYIEITEPKMNT</sequence>
<proteinExistence type="predicted"/>
<feature type="compositionally biased region" description="Polar residues" evidence="1">
    <location>
        <begin position="20"/>
        <end position="32"/>
    </location>
</feature>
<name>A0A1C7MXE7_9FUNG</name>
<dbReference type="OrthoDB" id="2282972at2759"/>
<gene>
    <name evidence="2" type="ORF">A0J61_10862</name>
</gene>
<organism evidence="2 3">
    <name type="scientific">Choanephora cucurbitarum</name>
    <dbReference type="NCBI Taxonomy" id="101091"/>
    <lineage>
        <taxon>Eukaryota</taxon>
        <taxon>Fungi</taxon>
        <taxon>Fungi incertae sedis</taxon>
        <taxon>Mucoromycota</taxon>
        <taxon>Mucoromycotina</taxon>
        <taxon>Mucoromycetes</taxon>
        <taxon>Mucorales</taxon>
        <taxon>Mucorineae</taxon>
        <taxon>Choanephoraceae</taxon>
        <taxon>Choanephoroideae</taxon>
        <taxon>Choanephora</taxon>
    </lineage>
</organism>
<evidence type="ECO:0000313" key="3">
    <source>
        <dbReference type="Proteomes" id="UP000093000"/>
    </source>
</evidence>
<evidence type="ECO:0000313" key="2">
    <source>
        <dbReference type="EMBL" id="OBZ81089.1"/>
    </source>
</evidence>
<dbReference type="InParanoid" id="A0A1C7MXE7"/>
<dbReference type="EMBL" id="LUGH01001458">
    <property type="protein sequence ID" value="OBZ81089.1"/>
    <property type="molecule type" value="Genomic_DNA"/>
</dbReference>
<protein>
    <submittedName>
        <fullName evidence="2">Uncharacterized protein</fullName>
    </submittedName>
</protein>
<feature type="compositionally biased region" description="Polar residues" evidence="1">
    <location>
        <begin position="1"/>
        <end position="12"/>
    </location>
</feature>
<comment type="caution">
    <text evidence="2">The sequence shown here is derived from an EMBL/GenBank/DDBJ whole genome shotgun (WGS) entry which is preliminary data.</text>
</comment>